<dbReference type="InterPro" id="IPR008979">
    <property type="entry name" value="Galactose-bd-like_sf"/>
</dbReference>
<accession>A0AAD9KP23</accession>
<proteinExistence type="inferred from homology"/>
<sequence length="519" mass="58209">MDPRKTWDYCNIPMCNRNAAPKDILANFCIEVSKRSARFETFAHITTTLQIGKTKRFFKEPGITGSIVRIRNTDSARRPLTLCEVKVYGNTHSIVHPGRSYFDNLALGKPTKQFGQDQTHASSKAVDGNSDPVLIKGSCAKTSRPSKQYRSSWWQVDLQALYAIREVVITSTSDNSVDRLEIFRIDVSTPKSSYLFADVRTTFGLGETRRIFGPTVGPLEDNTNNLARGKRAEQSSTYRTYGATRAVDGNKATALKQHSCTVTLRKPPSWWMVYFESVYEIAEVVITNRGDSKENTDRELMINRARGKPTEQSSTATPNSAASKAVDGHSDPVFDHHSCSQTLSRKGSWWQVDLQVVYDIRAVLLTSRGDIGSDPLNGFVIQVQFGKTIRPCASIYGALIKGETRHISCKRGAIGDIVKVRLTTKKPKILRLCEVEVFGIREDQLERCRIEVLKDSNAFDPFADITVALKPGETKHFYKNPGITGSIVRIRNVDKARRALTLCEVKVYVKRRKQGITYL</sequence>
<organism evidence="10 11">
    <name type="scientific">Ridgeia piscesae</name>
    <name type="common">Tubeworm</name>
    <dbReference type="NCBI Taxonomy" id="27915"/>
    <lineage>
        <taxon>Eukaryota</taxon>
        <taxon>Metazoa</taxon>
        <taxon>Spiralia</taxon>
        <taxon>Lophotrochozoa</taxon>
        <taxon>Annelida</taxon>
        <taxon>Polychaeta</taxon>
        <taxon>Sedentaria</taxon>
        <taxon>Canalipalpata</taxon>
        <taxon>Sabellida</taxon>
        <taxon>Siboglinidae</taxon>
        <taxon>Ridgeia</taxon>
    </lineage>
</organism>
<name>A0AAD9KP23_RIDPI</name>
<evidence type="ECO:0000256" key="8">
    <source>
        <dbReference type="SAM" id="MobiDB-lite"/>
    </source>
</evidence>
<reference evidence="10" key="1">
    <citation type="journal article" date="2023" name="Mol. Biol. Evol.">
        <title>Third-Generation Sequencing Reveals the Adaptive Role of the Epigenome in Three Deep-Sea Polychaetes.</title>
        <authorList>
            <person name="Perez M."/>
            <person name="Aroh O."/>
            <person name="Sun Y."/>
            <person name="Lan Y."/>
            <person name="Juniper S.K."/>
            <person name="Young C.R."/>
            <person name="Angers B."/>
            <person name="Qian P.Y."/>
        </authorList>
    </citation>
    <scope>NUCLEOTIDE SEQUENCE</scope>
    <source>
        <strain evidence="10">R07B-5</strain>
    </source>
</reference>
<dbReference type="Pfam" id="PF22633">
    <property type="entry name" value="F5_F8_type_C_2"/>
    <property type="match status" value="3"/>
</dbReference>
<dbReference type="SMART" id="SM00607">
    <property type="entry name" value="FTP"/>
    <property type="match status" value="1"/>
</dbReference>
<evidence type="ECO:0000256" key="5">
    <source>
        <dbReference type="ARBA" id="ARBA00022734"/>
    </source>
</evidence>
<dbReference type="PANTHER" id="PTHR45713">
    <property type="entry name" value="FTP DOMAIN-CONTAINING PROTEIN"/>
    <property type="match status" value="1"/>
</dbReference>
<evidence type="ECO:0000313" key="11">
    <source>
        <dbReference type="Proteomes" id="UP001209878"/>
    </source>
</evidence>
<comment type="caution">
    <text evidence="10">The sequence shown here is derived from an EMBL/GenBank/DDBJ whole genome shotgun (WGS) entry which is preliminary data.</text>
</comment>
<comment type="function">
    <text evidence="1">Acts as a defensive agent. Recognizes blood group fucosylated oligosaccharides including A, B, H and Lewis B-type antigens. Does not recognize Lewis A antigen and has low affinity for monovalent haptens.</text>
</comment>
<dbReference type="GO" id="GO:0010185">
    <property type="term" value="P:regulation of cellular defense response"/>
    <property type="evidence" value="ECO:0007669"/>
    <property type="project" value="UniProtKB-ARBA"/>
</dbReference>
<feature type="region of interest" description="Disordered" evidence="8">
    <location>
        <begin position="303"/>
        <end position="327"/>
    </location>
</feature>
<keyword evidence="6" id="KW-0106">Calcium</keyword>
<evidence type="ECO:0000259" key="9">
    <source>
        <dbReference type="SMART" id="SM00607"/>
    </source>
</evidence>
<feature type="compositionally biased region" description="Polar residues" evidence="8">
    <location>
        <begin position="310"/>
        <end position="322"/>
    </location>
</feature>
<keyword evidence="11" id="KW-1185">Reference proteome</keyword>
<protein>
    <recommendedName>
        <fullName evidence="9">Fucolectin tachylectin-4 pentraxin-1 domain-containing protein</fullName>
    </recommendedName>
</protein>
<dbReference type="GO" id="GO:0042806">
    <property type="term" value="F:fucose binding"/>
    <property type="evidence" value="ECO:0007669"/>
    <property type="project" value="UniProtKB-ARBA"/>
</dbReference>
<dbReference type="EMBL" id="JAODUO010000769">
    <property type="protein sequence ID" value="KAK2174867.1"/>
    <property type="molecule type" value="Genomic_DNA"/>
</dbReference>
<gene>
    <name evidence="10" type="ORF">NP493_770g01007</name>
</gene>
<dbReference type="GO" id="GO:0046872">
    <property type="term" value="F:metal ion binding"/>
    <property type="evidence" value="ECO:0007669"/>
    <property type="project" value="UniProtKB-KW"/>
</dbReference>
<comment type="similarity">
    <text evidence="2">Belongs to the fucolectin family.</text>
</comment>
<dbReference type="InterPro" id="IPR006585">
    <property type="entry name" value="FTP1"/>
</dbReference>
<keyword evidence="7" id="KW-1015">Disulfide bond</keyword>
<dbReference type="Gene3D" id="2.60.120.260">
    <property type="entry name" value="Galactose-binding domain-like"/>
    <property type="match status" value="4"/>
</dbReference>
<evidence type="ECO:0000256" key="4">
    <source>
        <dbReference type="ARBA" id="ARBA00022723"/>
    </source>
</evidence>
<evidence type="ECO:0000256" key="3">
    <source>
        <dbReference type="ARBA" id="ARBA00011233"/>
    </source>
</evidence>
<feature type="domain" description="Fucolectin tachylectin-4 pentraxin-1" evidence="9">
    <location>
        <begin position="301"/>
        <end position="446"/>
    </location>
</feature>
<dbReference type="Proteomes" id="UP001209878">
    <property type="component" value="Unassembled WGS sequence"/>
</dbReference>
<comment type="subunit">
    <text evidence="3">Homotrimer.</text>
</comment>
<evidence type="ECO:0000256" key="6">
    <source>
        <dbReference type="ARBA" id="ARBA00022837"/>
    </source>
</evidence>
<evidence type="ECO:0000313" key="10">
    <source>
        <dbReference type="EMBL" id="KAK2174867.1"/>
    </source>
</evidence>
<dbReference type="InterPro" id="IPR051941">
    <property type="entry name" value="BG_Antigen-Binding_Lectin"/>
</dbReference>
<evidence type="ECO:0000256" key="1">
    <source>
        <dbReference type="ARBA" id="ARBA00002219"/>
    </source>
</evidence>
<dbReference type="AlphaFoldDB" id="A0AAD9KP23"/>
<keyword evidence="5" id="KW-0430">Lectin</keyword>
<dbReference type="SUPFAM" id="SSF49785">
    <property type="entry name" value="Galactose-binding domain-like"/>
    <property type="match status" value="4"/>
</dbReference>
<evidence type="ECO:0000256" key="2">
    <source>
        <dbReference type="ARBA" id="ARBA00010147"/>
    </source>
</evidence>
<keyword evidence="4" id="KW-0479">Metal-binding</keyword>
<dbReference type="GO" id="GO:0001868">
    <property type="term" value="P:regulation of complement activation, lectin pathway"/>
    <property type="evidence" value="ECO:0007669"/>
    <property type="project" value="UniProtKB-ARBA"/>
</dbReference>
<evidence type="ECO:0000256" key="7">
    <source>
        <dbReference type="ARBA" id="ARBA00023157"/>
    </source>
</evidence>
<dbReference type="PANTHER" id="PTHR45713:SF6">
    <property type="entry name" value="F5_8 TYPE C DOMAIN-CONTAINING PROTEIN"/>
    <property type="match status" value="1"/>
</dbReference>